<protein>
    <submittedName>
        <fullName evidence="2">VOC family protein</fullName>
    </submittedName>
</protein>
<dbReference type="PANTHER" id="PTHR36437">
    <property type="entry name" value="GLYOXALASE/BLEOMYCIN RESISTANCE PROTEIN/DIOXYGENASE"/>
    <property type="match status" value="1"/>
</dbReference>
<dbReference type="InterPro" id="IPR037523">
    <property type="entry name" value="VOC_core"/>
</dbReference>
<dbReference type="EMBL" id="SMKW01000003">
    <property type="protein sequence ID" value="TDD55512.1"/>
    <property type="molecule type" value="Genomic_DNA"/>
</dbReference>
<dbReference type="PANTHER" id="PTHR36437:SF2">
    <property type="entry name" value="GLYOXALASE_BLEOMYCIN RESISTANCE PROTEIN_DIOXYGENASE"/>
    <property type="match status" value="1"/>
</dbReference>
<dbReference type="AlphaFoldDB" id="A0A4R4ZG75"/>
<gene>
    <name evidence="2" type="ORF">E1288_03425</name>
</gene>
<keyword evidence="3" id="KW-1185">Reference proteome</keyword>
<organism evidence="2 3">
    <name type="scientific">Saccharopolyspora elongata</name>
    <dbReference type="NCBI Taxonomy" id="2530387"/>
    <lineage>
        <taxon>Bacteria</taxon>
        <taxon>Bacillati</taxon>
        <taxon>Actinomycetota</taxon>
        <taxon>Actinomycetes</taxon>
        <taxon>Pseudonocardiales</taxon>
        <taxon>Pseudonocardiaceae</taxon>
        <taxon>Saccharopolyspora</taxon>
    </lineage>
</organism>
<dbReference type="SUPFAM" id="SSF54593">
    <property type="entry name" value="Glyoxalase/Bleomycin resistance protein/Dihydroxybiphenyl dioxygenase"/>
    <property type="match status" value="1"/>
</dbReference>
<evidence type="ECO:0000313" key="2">
    <source>
        <dbReference type="EMBL" id="TDD55512.1"/>
    </source>
</evidence>
<evidence type="ECO:0000259" key="1">
    <source>
        <dbReference type="PROSITE" id="PS51819"/>
    </source>
</evidence>
<sequence>MPMNGRCSPSGGRKTVLAGLASVTIFVTDQDKAVDFYTNKLGLELRRDDAFGPIRWVEVGVAGGGTSIVLFPQDNPLYQEDLMREFTGLQFVTRDIKATYEDLSARGVPFTQPPMQLPFGWTAVFTDEDKNQFSLLQVDAPE</sequence>
<dbReference type="OrthoDB" id="9794917at2"/>
<dbReference type="InterPro" id="IPR029068">
    <property type="entry name" value="Glyas_Bleomycin-R_OHBP_Dase"/>
</dbReference>
<dbReference type="Proteomes" id="UP000294947">
    <property type="component" value="Unassembled WGS sequence"/>
</dbReference>
<proteinExistence type="predicted"/>
<comment type="caution">
    <text evidence="2">The sequence shown here is derived from an EMBL/GenBank/DDBJ whole genome shotgun (WGS) entry which is preliminary data.</text>
</comment>
<feature type="domain" description="VOC" evidence="1">
    <location>
        <begin position="19"/>
        <end position="138"/>
    </location>
</feature>
<dbReference type="PROSITE" id="PS51819">
    <property type="entry name" value="VOC"/>
    <property type="match status" value="1"/>
</dbReference>
<evidence type="ECO:0000313" key="3">
    <source>
        <dbReference type="Proteomes" id="UP000294947"/>
    </source>
</evidence>
<accession>A0A4R4ZG75</accession>
<dbReference type="Pfam" id="PF00903">
    <property type="entry name" value="Glyoxalase"/>
    <property type="match status" value="1"/>
</dbReference>
<dbReference type="InterPro" id="IPR004360">
    <property type="entry name" value="Glyas_Fos-R_dOase_dom"/>
</dbReference>
<reference evidence="2 3" key="1">
    <citation type="submission" date="2019-03" db="EMBL/GenBank/DDBJ databases">
        <title>Draft genome sequences of novel Actinobacteria.</title>
        <authorList>
            <person name="Sahin N."/>
            <person name="Ay H."/>
            <person name="Saygin H."/>
        </authorList>
    </citation>
    <scope>NUCLEOTIDE SEQUENCE [LARGE SCALE GENOMIC DNA]</scope>
    <source>
        <strain evidence="2 3">7K502</strain>
    </source>
</reference>
<name>A0A4R4ZG75_9PSEU</name>
<dbReference type="Gene3D" id="3.10.180.10">
    <property type="entry name" value="2,3-Dihydroxybiphenyl 1,2-Dioxygenase, domain 1"/>
    <property type="match status" value="1"/>
</dbReference>